<organism evidence="2 3">
    <name type="scientific">Serratia fonticola</name>
    <dbReference type="NCBI Taxonomy" id="47917"/>
    <lineage>
        <taxon>Bacteria</taxon>
        <taxon>Pseudomonadati</taxon>
        <taxon>Pseudomonadota</taxon>
        <taxon>Gammaproteobacteria</taxon>
        <taxon>Enterobacterales</taxon>
        <taxon>Yersiniaceae</taxon>
        <taxon>Serratia</taxon>
    </lineage>
</organism>
<evidence type="ECO:0000259" key="1">
    <source>
        <dbReference type="Pfam" id="PF18668"/>
    </source>
</evidence>
<dbReference type="Gene3D" id="2.10.10.80">
    <property type="match status" value="1"/>
</dbReference>
<proteinExistence type="predicted"/>
<dbReference type="Proteomes" id="UP000503464">
    <property type="component" value="Chromosome"/>
</dbReference>
<accession>A0AAE7EI43</accession>
<dbReference type="AlphaFoldDB" id="A0AAE7EI43"/>
<protein>
    <recommendedName>
        <fullName evidence="1">Tail spike TSP1/Gp66 N-terminal domain-containing protein</fullName>
    </recommendedName>
</protein>
<gene>
    <name evidence="2" type="ORF">G9399_13780</name>
</gene>
<reference evidence="3" key="1">
    <citation type="submission" date="2020-03" db="EMBL/GenBank/DDBJ databases">
        <title>Genome sequences of seven Enterobacteriaceae strains isolated from Canadian wastewater treatment facilities.</title>
        <authorList>
            <person name="Huang H."/>
            <person name="Chmara J.T."/>
            <person name="Duceppe M.-O."/>
        </authorList>
    </citation>
    <scope>NUCLEOTIDE SEQUENCE [LARGE SCALE GENOMIC DNA]</scope>
    <source>
        <strain evidence="3">Biosolid 3</strain>
    </source>
</reference>
<dbReference type="InterPro" id="IPR040775">
    <property type="entry name" value="Tail_spike_N"/>
</dbReference>
<evidence type="ECO:0000313" key="3">
    <source>
        <dbReference type="Proteomes" id="UP000503464"/>
    </source>
</evidence>
<dbReference type="RefSeq" id="WP_173409329.1">
    <property type="nucleotide sequence ID" value="NZ_CP054160.3"/>
</dbReference>
<name>A0AAE7EI43_SERFO</name>
<sequence>MNIIKGALQTVDVETAIIRGGYIPVNSFEKGFTLASPEQALQLEKTNEYFVWSGSFPKTVPKESTPDTIGGFGPNAWIDVSNLTFRTQATAPDGYTLIPSLQPRPACGRTIYADRNAGVFPTNSSQQNGMIVNSLLIDYDEIIFVEPVPLGEVIVSAKKRIRALHRAMFDMDETVSFGLKVERGCVGSIFENITFRFNAPDQIAWIYDGKSGDTSKSYPQYNNSYNCDTEGAHVDGSISMLLSYTWSNRFFGCNFNRTMTGIVFGRDTDPDGYVNYNVLFGCEIRSDKTKQNSGSPIIHRSGGGNALIGCAIENWLGAPIISGGNFLISGGYLEAMDTATKVGGGRLIITDCHDNGPAIVMDADGSSLVYENNLFTGSAYTSGYPKIQRRGDIDASITISGVESGRAGSVLIRPGQYRGDTAIWYNTSPRKSRESIDHGFSSISARIGDDQLNVTGTDNFYTVRFNNSTIDADSGNEFNATVGIFTAGIGGVRTISGGVYLGGVTSGQPCELFVVTTDRKYLLATRRGDGISNIFLSGTVSIPVFNGQTVRLQVIAHGSATKTVSVLRGNAVDGYSYLSIVK</sequence>
<feature type="domain" description="Tail spike TSP1/Gp66 N-terminal" evidence="1">
    <location>
        <begin position="26"/>
        <end position="81"/>
    </location>
</feature>
<dbReference type="EMBL" id="CP054160">
    <property type="protein sequence ID" value="QKJ59222.1"/>
    <property type="molecule type" value="Genomic_DNA"/>
</dbReference>
<dbReference type="Pfam" id="PF18668">
    <property type="entry name" value="Tail_spike_N"/>
    <property type="match status" value="1"/>
</dbReference>
<evidence type="ECO:0000313" key="2">
    <source>
        <dbReference type="EMBL" id="QKJ59222.1"/>
    </source>
</evidence>